<dbReference type="AlphaFoldDB" id="A0A9N9JKX4"/>
<organism evidence="1 2">
    <name type="scientific">Racocetra fulgida</name>
    <dbReference type="NCBI Taxonomy" id="60492"/>
    <lineage>
        <taxon>Eukaryota</taxon>
        <taxon>Fungi</taxon>
        <taxon>Fungi incertae sedis</taxon>
        <taxon>Mucoromycota</taxon>
        <taxon>Glomeromycotina</taxon>
        <taxon>Glomeromycetes</taxon>
        <taxon>Diversisporales</taxon>
        <taxon>Gigasporaceae</taxon>
        <taxon>Racocetra</taxon>
    </lineage>
</organism>
<comment type="caution">
    <text evidence="1">The sequence shown here is derived from an EMBL/GenBank/DDBJ whole genome shotgun (WGS) entry which is preliminary data.</text>
</comment>
<name>A0A9N9JKX4_9GLOM</name>
<evidence type="ECO:0000313" key="1">
    <source>
        <dbReference type="EMBL" id="CAG8786943.1"/>
    </source>
</evidence>
<dbReference type="Proteomes" id="UP000789396">
    <property type="component" value="Unassembled WGS sequence"/>
</dbReference>
<reference evidence="1" key="1">
    <citation type="submission" date="2021-06" db="EMBL/GenBank/DDBJ databases">
        <authorList>
            <person name="Kallberg Y."/>
            <person name="Tangrot J."/>
            <person name="Rosling A."/>
        </authorList>
    </citation>
    <scope>NUCLEOTIDE SEQUENCE</scope>
    <source>
        <strain evidence="1">IN212</strain>
    </source>
</reference>
<sequence>ISIPNLLGLTVIQNANYLQQKISERFSYLYPNFEKILKAQKNTNQLQNGVKKCGQKLVENLNSTKLVKAGLLCSSDRMLCDPISFQELAIELKKNQNKLYQKTRQLKRSKAAIKKNLSLSDLDNESQKIQLIINNLLQIFFVPYLK</sequence>
<evidence type="ECO:0000313" key="2">
    <source>
        <dbReference type="Proteomes" id="UP000789396"/>
    </source>
</evidence>
<accession>A0A9N9JKX4</accession>
<keyword evidence="2" id="KW-1185">Reference proteome</keyword>
<feature type="non-terminal residue" evidence="1">
    <location>
        <position position="146"/>
    </location>
</feature>
<gene>
    <name evidence="1" type="ORF">RFULGI_LOCUS16342</name>
</gene>
<dbReference type="EMBL" id="CAJVPZ010057497">
    <property type="protein sequence ID" value="CAG8786943.1"/>
    <property type="molecule type" value="Genomic_DNA"/>
</dbReference>
<feature type="non-terminal residue" evidence="1">
    <location>
        <position position="1"/>
    </location>
</feature>
<proteinExistence type="predicted"/>
<protein>
    <submittedName>
        <fullName evidence="1">298_t:CDS:1</fullName>
    </submittedName>
</protein>